<keyword evidence="1 6" id="KW-0808">Transferase</keyword>
<name>A0A654LWT2_9ARCH</name>
<evidence type="ECO:0000256" key="3">
    <source>
        <dbReference type="ARBA" id="ARBA00022777"/>
    </source>
</evidence>
<dbReference type="PROSITE" id="PS50146">
    <property type="entry name" value="DAGK"/>
    <property type="match status" value="1"/>
</dbReference>
<dbReference type="InterPro" id="IPR016064">
    <property type="entry name" value="NAD/diacylglycerol_kinase_sf"/>
</dbReference>
<evidence type="ECO:0000313" key="6">
    <source>
        <dbReference type="EMBL" id="ALI35280.1"/>
    </source>
</evidence>
<evidence type="ECO:0000256" key="4">
    <source>
        <dbReference type="ARBA" id="ARBA00022840"/>
    </source>
</evidence>
<dbReference type="Gene3D" id="3.40.50.10330">
    <property type="entry name" value="Probable inorganic polyphosphate/atp-NAD kinase, domain 1"/>
    <property type="match status" value="1"/>
</dbReference>
<dbReference type="SUPFAM" id="SSF111331">
    <property type="entry name" value="NAD kinase/diacylglycerol kinase-like"/>
    <property type="match status" value="1"/>
</dbReference>
<keyword evidence="4" id="KW-0067">ATP-binding</keyword>
<keyword evidence="2" id="KW-0547">Nucleotide-binding</keyword>
<dbReference type="Proteomes" id="UP000058925">
    <property type="component" value="Chromosome"/>
</dbReference>
<dbReference type="Pfam" id="PF19279">
    <property type="entry name" value="YegS_C"/>
    <property type="match status" value="1"/>
</dbReference>
<evidence type="ECO:0000313" key="7">
    <source>
        <dbReference type="Proteomes" id="UP000058925"/>
    </source>
</evidence>
<dbReference type="EC" id="2.7.1.-" evidence="6"/>
<dbReference type="GO" id="GO:0005524">
    <property type="term" value="F:ATP binding"/>
    <property type="evidence" value="ECO:0007669"/>
    <property type="project" value="UniProtKB-KW"/>
</dbReference>
<dbReference type="KEGG" id="taa:NMY3_01075"/>
<proteinExistence type="predicted"/>
<reference evidence="7" key="1">
    <citation type="submission" date="2015-10" db="EMBL/GenBank/DDBJ databases">
        <title>Niche specialization of a soil ammonia-oxidizing archaeon, Candidatus Nitrosocosmicus oleophilus.</title>
        <authorList>
            <person name="Jung M.-Y."/>
            <person name="Rhee S.-K."/>
        </authorList>
    </citation>
    <scope>NUCLEOTIDE SEQUENCE [LARGE SCALE GENOMIC DNA]</scope>
    <source>
        <strain evidence="7">MY3</strain>
    </source>
</reference>
<dbReference type="PANTHER" id="PTHR12358:SF54">
    <property type="entry name" value="SPHINGOSINE KINASE RELATED PROTEIN"/>
    <property type="match status" value="1"/>
</dbReference>
<evidence type="ECO:0000256" key="1">
    <source>
        <dbReference type="ARBA" id="ARBA00022679"/>
    </source>
</evidence>
<keyword evidence="7" id="KW-1185">Reference proteome</keyword>
<dbReference type="InterPro" id="IPR045540">
    <property type="entry name" value="YegS/DAGK_C"/>
</dbReference>
<gene>
    <name evidence="6" type="ORF">NMY3_01075</name>
</gene>
<protein>
    <submittedName>
        <fullName evidence="6">Lipid kinase</fullName>
        <ecNumber evidence="6">2.7.1.-</ecNumber>
    </submittedName>
</protein>
<feature type="domain" description="DAGKc" evidence="5">
    <location>
        <begin position="5"/>
        <end position="165"/>
    </location>
</feature>
<dbReference type="EMBL" id="CP012850">
    <property type="protein sequence ID" value="ALI35280.1"/>
    <property type="molecule type" value="Genomic_DNA"/>
</dbReference>
<dbReference type="InterPro" id="IPR017438">
    <property type="entry name" value="ATP-NAD_kinase_N"/>
</dbReference>
<evidence type="ECO:0000256" key="2">
    <source>
        <dbReference type="ARBA" id="ARBA00022741"/>
    </source>
</evidence>
<evidence type="ECO:0000259" key="5">
    <source>
        <dbReference type="PROSITE" id="PS50146"/>
    </source>
</evidence>
<accession>A0A654LWT2</accession>
<dbReference type="Pfam" id="PF00781">
    <property type="entry name" value="DAGK_cat"/>
    <property type="match status" value="1"/>
</dbReference>
<dbReference type="GO" id="GO:0016301">
    <property type="term" value="F:kinase activity"/>
    <property type="evidence" value="ECO:0007669"/>
    <property type="project" value="UniProtKB-KW"/>
</dbReference>
<dbReference type="InterPro" id="IPR050187">
    <property type="entry name" value="Lipid_Phosphate_FormReg"/>
</dbReference>
<dbReference type="AlphaFoldDB" id="A0A654LWT2"/>
<dbReference type="InterPro" id="IPR001206">
    <property type="entry name" value="Diacylglycerol_kinase_cat_dom"/>
</dbReference>
<organism evidence="6 7">
    <name type="scientific">Candidatus Nitrosocosmicus oleophilus</name>
    <dbReference type="NCBI Taxonomy" id="1353260"/>
    <lineage>
        <taxon>Archaea</taxon>
        <taxon>Nitrososphaerota</taxon>
        <taxon>Nitrososphaeria</taxon>
        <taxon>Nitrososphaerales</taxon>
        <taxon>Nitrososphaeraceae</taxon>
        <taxon>Candidatus Nitrosocosmicus</taxon>
    </lineage>
</organism>
<dbReference type="OrthoDB" id="10280at2157"/>
<dbReference type="Gene3D" id="2.60.200.40">
    <property type="match status" value="1"/>
</dbReference>
<sequence length="352" mass="38781">MKNIVMTKKSIVIVNPNSSGGQTGKNWDSLHAVLKKYFGEDIEYIFTKKADDGTILTREYLEKGYNNIIPIGGDGMINEVANGFFKIRIDKGFNLENIKDNKNSSKFVHLDVTNSEAILTVLPGGTRNILVKSLGLPSEIEECCKTVTSTDNFKKIDVITAVIHNRNDDKDKDYVSRIILNAAEIGVSAEIINRSKMVRDRISSRLLSTITGVLATLPTYQSNVCELIEYFNDTGNTNIKTLLTKMTMAMVSNGSIMGGGFNAATRAEMNDGLLDTVIVKNSGGFKILEKLVDIKRGEDSITNQDEIYYGQSQAIALLSDLENNITVSVDGEPIGILPSYFKVFPLSINIKE</sequence>
<keyword evidence="3 6" id="KW-0418">Kinase</keyword>
<dbReference type="PANTHER" id="PTHR12358">
    <property type="entry name" value="SPHINGOSINE KINASE"/>
    <property type="match status" value="1"/>
</dbReference>